<organism evidence="1 2">
    <name type="scientific">Acanthochromis polyacanthus</name>
    <name type="common">spiny chromis</name>
    <dbReference type="NCBI Taxonomy" id="80966"/>
    <lineage>
        <taxon>Eukaryota</taxon>
        <taxon>Metazoa</taxon>
        <taxon>Chordata</taxon>
        <taxon>Craniata</taxon>
        <taxon>Vertebrata</taxon>
        <taxon>Euteleostomi</taxon>
        <taxon>Actinopterygii</taxon>
        <taxon>Neopterygii</taxon>
        <taxon>Teleostei</taxon>
        <taxon>Neoteleostei</taxon>
        <taxon>Acanthomorphata</taxon>
        <taxon>Ovalentaria</taxon>
        <taxon>Pomacentridae</taxon>
        <taxon>Acanthochromis</taxon>
    </lineage>
</organism>
<evidence type="ECO:0000313" key="2">
    <source>
        <dbReference type="Proteomes" id="UP000257200"/>
    </source>
</evidence>
<proteinExistence type="predicted"/>
<dbReference type="AlphaFoldDB" id="A0A3Q1EB85"/>
<name>A0A3Q1EB85_9TELE</name>
<evidence type="ECO:0000313" key="1">
    <source>
        <dbReference type="Ensembl" id="ENSAPOP00000001291.1"/>
    </source>
</evidence>
<dbReference type="Ensembl" id="ENSAPOT00000015398.1">
    <property type="protein sequence ID" value="ENSAPOP00000001291.1"/>
    <property type="gene ID" value="ENSAPOG00000002567.1"/>
</dbReference>
<dbReference type="InParanoid" id="A0A3Q1EB85"/>
<reference evidence="1" key="2">
    <citation type="submission" date="2025-09" db="UniProtKB">
        <authorList>
            <consortium name="Ensembl"/>
        </authorList>
    </citation>
    <scope>IDENTIFICATION</scope>
</reference>
<reference evidence="1" key="1">
    <citation type="submission" date="2025-08" db="UniProtKB">
        <authorList>
            <consortium name="Ensembl"/>
        </authorList>
    </citation>
    <scope>IDENTIFICATION</scope>
</reference>
<sequence length="106" mass="12176">MLIYANWGALMHFPRISSEVLMFPASFRRSPLFWVLAQRSEPARSQRHNLETETHLFIYTEGARNKCCAVMISTVRLNSAVLHKLGAAVWNLRLYATGKDKVLLTR</sequence>
<keyword evidence="2" id="KW-1185">Reference proteome</keyword>
<accession>A0A3Q1EB85</accession>
<dbReference type="GeneTree" id="ENSGT01010000230309"/>
<dbReference type="Proteomes" id="UP000257200">
    <property type="component" value="Unplaced"/>
</dbReference>
<protein>
    <submittedName>
        <fullName evidence="1">Uncharacterized protein</fullName>
    </submittedName>
</protein>